<evidence type="ECO:0000256" key="5">
    <source>
        <dbReference type="ARBA" id="ARBA00022679"/>
    </source>
</evidence>
<dbReference type="AlphaFoldDB" id="A0A0D2P1J9"/>
<name>A0A0D2P1J9_HYPSF</name>
<evidence type="ECO:0000313" key="14">
    <source>
        <dbReference type="EMBL" id="KJA14510.1"/>
    </source>
</evidence>
<organism evidence="14 15">
    <name type="scientific">Hypholoma sublateritium (strain FD-334 SS-4)</name>
    <dbReference type="NCBI Taxonomy" id="945553"/>
    <lineage>
        <taxon>Eukaryota</taxon>
        <taxon>Fungi</taxon>
        <taxon>Dikarya</taxon>
        <taxon>Basidiomycota</taxon>
        <taxon>Agaricomycotina</taxon>
        <taxon>Agaricomycetes</taxon>
        <taxon>Agaricomycetidae</taxon>
        <taxon>Agaricales</taxon>
        <taxon>Agaricineae</taxon>
        <taxon>Strophariaceae</taxon>
        <taxon>Hypholoma</taxon>
    </lineage>
</organism>
<dbReference type="PANTHER" id="PTHR21404:SF3">
    <property type="entry name" value="SMALL RNA 2'-O-METHYLTRANSFERASE"/>
    <property type="match status" value="1"/>
</dbReference>
<evidence type="ECO:0000256" key="6">
    <source>
        <dbReference type="ARBA" id="ARBA00022691"/>
    </source>
</evidence>
<comment type="cofactor">
    <cofactor evidence="1">
        <name>Mg(2+)</name>
        <dbReference type="ChEBI" id="CHEBI:18420"/>
    </cofactor>
</comment>
<evidence type="ECO:0000256" key="2">
    <source>
        <dbReference type="ARBA" id="ARBA00009026"/>
    </source>
</evidence>
<dbReference type="Gene3D" id="3.40.50.150">
    <property type="entry name" value="Vaccinia Virus protein VP39"/>
    <property type="match status" value="1"/>
</dbReference>
<dbReference type="OrthoDB" id="2154311at2759"/>
<accession>A0A0D2P1J9</accession>
<protein>
    <recommendedName>
        <fullName evidence="3">Small RNA 2'-O-methyltransferase</fullName>
        <ecNumber evidence="11">2.1.1.386</ecNumber>
    </recommendedName>
</protein>
<gene>
    <name evidence="14" type="ORF">HYPSUDRAFT_49058</name>
</gene>
<evidence type="ECO:0000256" key="8">
    <source>
        <dbReference type="ARBA" id="ARBA00022842"/>
    </source>
</evidence>
<keyword evidence="6" id="KW-0949">S-adenosyl-L-methionine</keyword>
<dbReference type="PANTHER" id="PTHR21404">
    <property type="entry name" value="HEN1"/>
    <property type="match status" value="1"/>
</dbReference>
<dbReference type="EC" id="2.1.1.386" evidence="11"/>
<dbReference type="Proteomes" id="UP000054270">
    <property type="component" value="Unassembled WGS sequence"/>
</dbReference>
<evidence type="ECO:0000256" key="13">
    <source>
        <dbReference type="SAM" id="MobiDB-lite"/>
    </source>
</evidence>
<evidence type="ECO:0000256" key="12">
    <source>
        <dbReference type="ARBA" id="ARBA00048418"/>
    </source>
</evidence>
<comment type="catalytic activity">
    <reaction evidence="12">
        <text>small RNA 3'-end nucleotide + S-adenosyl-L-methionine = small RNA 3'-end 2'-O-methylnucleotide + S-adenosyl-L-homocysteine + H(+)</text>
        <dbReference type="Rhea" id="RHEA:37887"/>
        <dbReference type="Rhea" id="RHEA-COMP:10415"/>
        <dbReference type="Rhea" id="RHEA-COMP:10416"/>
        <dbReference type="ChEBI" id="CHEBI:15378"/>
        <dbReference type="ChEBI" id="CHEBI:57856"/>
        <dbReference type="ChEBI" id="CHEBI:59789"/>
        <dbReference type="ChEBI" id="CHEBI:74896"/>
        <dbReference type="ChEBI" id="CHEBI:74898"/>
        <dbReference type="EC" id="2.1.1.386"/>
    </reaction>
</comment>
<dbReference type="GO" id="GO:0005737">
    <property type="term" value="C:cytoplasm"/>
    <property type="evidence" value="ECO:0007669"/>
    <property type="project" value="TreeGrafter"/>
</dbReference>
<keyword evidence="10" id="KW-0943">RNA-mediated gene silencing</keyword>
<evidence type="ECO:0000256" key="4">
    <source>
        <dbReference type="ARBA" id="ARBA00022603"/>
    </source>
</evidence>
<evidence type="ECO:0000256" key="9">
    <source>
        <dbReference type="ARBA" id="ARBA00022884"/>
    </source>
</evidence>
<dbReference type="SUPFAM" id="SSF53335">
    <property type="entry name" value="S-adenosyl-L-methionine-dependent methyltransferases"/>
    <property type="match status" value="1"/>
</dbReference>
<keyword evidence="7" id="KW-0479">Metal-binding</keyword>
<dbReference type="GO" id="GO:0090486">
    <property type="term" value="F:small RNA 2'-O-methyltransferase activity"/>
    <property type="evidence" value="ECO:0007669"/>
    <property type="project" value="UniProtKB-EC"/>
</dbReference>
<evidence type="ECO:0000256" key="10">
    <source>
        <dbReference type="ARBA" id="ARBA00023158"/>
    </source>
</evidence>
<proteinExistence type="inferred from homology"/>
<comment type="similarity">
    <text evidence="2">Belongs to the methyltransferase superfamily. HEN1 family.</text>
</comment>
<evidence type="ECO:0000256" key="3">
    <source>
        <dbReference type="ARBA" id="ARBA00021330"/>
    </source>
</evidence>
<dbReference type="InterPro" id="IPR026610">
    <property type="entry name" value="Hen1"/>
</dbReference>
<dbReference type="GO" id="GO:0046872">
    <property type="term" value="F:metal ion binding"/>
    <property type="evidence" value="ECO:0007669"/>
    <property type="project" value="UniProtKB-KW"/>
</dbReference>
<keyword evidence="4" id="KW-0489">Methyltransferase</keyword>
<evidence type="ECO:0000256" key="7">
    <source>
        <dbReference type="ARBA" id="ARBA00022723"/>
    </source>
</evidence>
<evidence type="ECO:0000256" key="1">
    <source>
        <dbReference type="ARBA" id="ARBA00001946"/>
    </source>
</evidence>
<evidence type="ECO:0000313" key="15">
    <source>
        <dbReference type="Proteomes" id="UP000054270"/>
    </source>
</evidence>
<evidence type="ECO:0000256" key="11">
    <source>
        <dbReference type="ARBA" id="ARBA00035025"/>
    </source>
</evidence>
<keyword evidence="9" id="KW-0694">RNA-binding</keyword>
<dbReference type="GO" id="GO:0030422">
    <property type="term" value="P:siRNA processing"/>
    <property type="evidence" value="ECO:0007669"/>
    <property type="project" value="TreeGrafter"/>
</dbReference>
<dbReference type="GO" id="GO:0005634">
    <property type="term" value="C:nucleus"/>
    <property type="evidence" value="ECO:0007669"/>
    <property type="project" value="TreeGrafter"/>
</dbReference>
<feature type="compositionally biased region" description="Acidic residues" evidence="13">
    <location>
        <begin position="542"/>
        <end position="551"/>
    </location>
</feature>
<dbReference type="GO" id="GO:0003723">
    <property type="term" value="F:RNA binding"/>
    <property type="evidence" value="ECO:0007669"/>
    <property type="project" value="UniProtKB-KW"/>
</dbReference>
<dbReference type="EMBL" id="KN817676">
    <property type="protein sequence ID" value="KJA14510.1"/>
    <property type="molecule type" value="Genomic_DNA"/>
</dbReference>
<dbReference type="OMA" id="TNRIFRH"/>
<feature type="region of interest" description="Disordered" evidence="13">
    <location>
        <begin position="437"/>
        <end position="551"/>
    </location>
</feature>
<reference evidence="15" key="1">
    <citation type="submission" date="2014-04" db="EMBL/GenBank/DDBJ databases">
        <title>Evolutionary Origins and Diversification of the Mycorrhizal Mutualists.</title>
        <authorList>
            <consortium name="DOE Joint Genome Institute"/>
            <consortium name="Mycorrhizal Genomics Consortium"/>
            <person name="Kohler A."/>
            <person name="Kuo A."/>
            <person name="Nagy L.G."/>
            <person name="Floudas D."/>
            <person name="Copeland A."/>
            <person name="Barry K.W."/>
            <person name="Cichocki N."/>
            <person name="Veneault-Fourrey C."/>
            <person name="LaButti K."/>
            <person name="Lindquist E.A."/>
            <person name="Lipzen A."/>
            <person name="Lundell T."/>
            <person name="Morin E."/>
            <person name="Murat C."/>
            <person name="Riley R."/>
            <person name="Ohm R."/>
            <person name="Sun H."/>
            <person name="Tunlid A."/>
            <person name="Henrissat B."/>
            <person name="Grigoriev I.V."/>
            <person name="Hibbett D.S."/>
            <person name="Martin F."/>
        </authorList>
    </citation>
    <scope>NUCLEOTIDE SEQUENCE [LARGE SCALE GENOMIC DNA]</scope>
    <source>
        <strain evidence="15">FD-334 SS-4</strain>
    </source>
</reference>
<dbReference type="GO" id="GO:0001510">
    <property type="term" value="P:RNA methylation"/>
    <property type="evidence" value="ECO:0007669"/>
    <property type="project" value="InterPro"/>
</dbReference>
<keyword evidence="5" id="KW-0808">Transferase</keyword>
<sequence length="551" mass="61037">MENDPETQDAELRVSFFPELFLQRRIWILNILRREGVCEVLDAGCGEGQLLGTLCRPAPWLLPPPADVLPPTPIDDTRAQSPVYNTEEIPNLHIHTVYGLDVSVEDLKFAVEGTAPPPPEEIADEAGSPGYRSYVSGVQRWEGLVAKLWHGGLEVINEELVGVECIVSTEVIEHLPAEIFPAFAPMLLGVYHPNLLLVTTPSYTYNARFTAPEAPPSARKGYADPTGRTDRIFRHDDHKFEWTREEFIVWCDETAAEWGYSVDQTSIGRSVAVDPYGRDEELEGASNVAVFRRSDAMDAATREQKGRVAIKELAIPSPSHTLFAVHQHSPNPASMKPRPLAEIAARVKSKMEEFREAFMRVEELWYEKDIAVLCGGWIELLVRAVEQSDDLNLKRDSDGISQGRANWSVELIGGIVEPYVVNRPSYERESSVDYIPADWTPGEGPHEPWAWEESMSDRESAGAEGDVSAYTSDADGEYESDTGTSVGWGRPSSKGWNTELDKQKGSVNTAGWARTGEWGDAEDSWSESKVPHSALSSSAGWDGDESCDTTS</sequence>
<keyword evidence="8" id="KW-0460">Magnesium</keyword>
<keyword evidence="15" id="KW-1185">Reference proteome</keyword>
<dbReference type="InterPro" id="IPR029063">
    <property type="entry name" value="SAM-dependent_MTases_sf"/>
</dbReference>